<dbReference type="EMBL" id="JBHLVX010000005">
    <property type="protein sequence ID" value="MFC0266757.1"/>
    <property type="molecule type" value="Genomic_DNA"/>
</dbReference>
<keyword evidence="2" id="KW-0456">Lyase</keyword>
<protein>
    <recommendedName>
        <fullName evidence="1">glutathione-specific gamma-glutamylcyclotransferase</fullName>
        <ecNumber evidence="1">4.3.2.7</ecNumber>
    </recommendedName>
</protein>
<proteinExistence type="predicted"/>
<dbReference type="Proteomes" id="UP001589814">
    <property type="component" value="Unassembled WGS sequence"/>
</dbReference>
<evidence type="ECO:0000313" key="3">
    <source>
        <dbReference type="EMBL" id="MFC0266757.1"/>
    </source>
</evidence>
<dbReference type="InterPro" id="IPR036568">
    <property type="entry name" value="GGCT-like_sf"/>
</dbReference>
<dbReference type="InterPro" id="IPR006840">
    <property type="entry name" value="ChaC"/>
</dbReference>
<evidence type="ECO:0000256" key="1">
    <source>
        <dbReference type="ARBA" id="ARBA00012344"/>
    </source>
</evidence>
<evidence type="ECO:0000313" key="4">
    <source>
        <dbReference type="Proteomes" id="UP001589814"/>
    </source>
</evidence>
<accession>A0ABV6G156</accession>
<dbReference type="Pfam" id="PF04752">
    <property type="entry name" value="ChaC"/>
    <property type="match status" value="1"/>
</dbReference>
<name>A0ABV6G156_9GAMM</name>
<dbReference type="PANTHER" id="PTHR12192:SF2">
    <property type="entry name" value="GLUTATHIONE-SPECIFIC GAMMA-GLUTAMYLCYCLOTRANSFERASE 2"/>
    <property type="match status" value="1"/>
</dbReference>
<dbReference type="SUPFAM" id="SSF110857">
    <property type="entry name" value="Gamma-glutamyl cyclotransferase-like"/>
    <property type="match status" value="1"/>
</dbReference>
<evidence type="ECO:0000256" key="2">
    <source>
        <dbReference type="ARBA" id="ARBA00023239"/>
    </source>
</evidence>
<dbReference type="EC" id="4.3.2.7" evidence="1"/>
<dbReference type="InterPro" id="IPR013024">
    <property type="entry name" value="GGCT-like"/>
</dbReference>
<comment type="caution">
    <text evidence="3">The sequence shown here is derived from an EMBL/GenBank/DDBJ whole genome shotgun (WGS) entry which is preliminary data.</text>
</comment>
<dbReference type="Gene3D" id="3.10.490.10">
    <property type="entry name" value="Gamma-glutamyl cyclotransferase-like"/>
    <property type="match status" value="1"/>
</dbReference>
<reference evidence="3 4" key="1">
    <citation type="submission" date="2024-09" db="EMBL/GenBank/DDBJ databases">
        <authorList>
            <person name="Sun Q."/>
            <person name="Mori K."/>
        </authorList>
    </citation>
    <scope>NUCLEOTIDE SEQUENCE [LARGE SCALE GENOMIC DNA]</scope>
    <source>
        <strain evidence="3 4">CCM 7415</strain>
    </source>
</reference>
<sequence>MSEPERGDKPLAMTREVLEADLIRDHFRQNHPEEPLLSNEDFENSIRSLLDHRPAGSERIDGVYLFAYGSLVWNPCIEVAERRRVVLEGYHRDFCLDLEQGRGTPECPGLMLALVPGGDSEGVALRVAEDDLASELLLVWRREMITGAYVPHWVTLDTDEGALPGIAFIANPAHPRYQPGLDDATIVARLAVASGVLGSCLEYLDNTVEGLRDLGIGDHYLARIQRAVHARHRAQQRSR</sequence>
<gene>
    <name evidence="3" type="ORF">ACFFHW_01885</name>
</gene>
<dbReference type="RefSeq" id="WP_019952095.1">
    <property type="nucleotide sequence ID" value="NZ_JBHLVX010000005.1"/>
</dbReference>
<dbReference type="PANTHER" id="PTHR12192">
    <property type="entry name" value="CATION TRANSPORT PROTEIN CHAC-RELATED"/>
    <property type="match status" value="1"/>
</dbReference>
<dbReference type="CDD" id="cd06661">
    <property type="entry name" value="GGCT_like"/>
    <property type="match status" value="1"/>
</dbReference>
<keyword evidence="4" id="KW-1185">Reference proteome</keyword>
<organism evidence="3 4">
    <name type="scientific">Kushneria aurantia</name>
    <dbReference type="NCBI Taxonomy" id="504092"/>
    <lineage>
        <taxon>Bacteria</taxon>
        <taxon>Pseudomonadati</taxon>
        <taxon>Pseudomonadota</taxon>
        <taxon>Gammaproteobacteria</taxon>
        <taxon>Oceanospirillales</taxon>
        <taxon>Halomonadaceae</taxon>
        <taxon>Kushneria</taxon>
    </lineage>
</organism>